<evidence type="ECO:0000313" key="3">
    <source>
        <dbReference type="Proteomes" id="UP000322873"/>
    </source>
</evidence>
<keyword evidence="3" id="KW-1185">Reference proteome</keyword>
<dbReference type="InterPro" id="IPR010730">
    <property type="entry name" value="HET"/>
</dbReference>
<dbReference type="Pfam" id="PF26639">
    <property type="entry name" value="Het-6_barrel"/>
    <property type="match status" value="1"/>
</dbReference>
<feature type="domain" description="Heterokaryon incompatibility" evidence="1">
    <location>
        <begin position="177"/>
        <end position="373"/>
    </location>
</feature>
<reference evidence="2 3" key="1">
    <citation type="submission" date="2019-06" db="EMBL/GenBank/DDBJ databases">
        <title>Genome Sequence of the Brown Rot Fungal Pathogen Monilinia fructicola.</title>
        <authorList>
            <person name="De Miccolis Angelini R.M."/>
            <person name="Landi L."/>
            <person name="Abate D."/>
            <person name="Pollastro S."/>
            <person name="Romanazzi G."/>
            <person name="Faretra F."/>
        </authorList>
    </citation>
    <scope>NUCLEOTIDE SEQUENCE [LARGE SCALE GENOMIC DNA]</scope>
    <source>
        <strain evidence="2 3">Mfrc123</strain>
    </source>
</reference>
<proteinExistence type="predicted"/>
<dbReference type="InterPro" id="IPR052895">
    <property type="entry name" value="HetReg/Transcr_Mod"/>
</dbReference>
<comment type="caution">
    <text evidence="2">The sequence shown here is derived from an EMBL/GenBank/DDBJ whole genome shotgun (WGS) entry which is preliminary data.</text>
</comment>
<dbReference type="PANTHER" id="PTHR24148">
    <property type="entry name" value="ANKYRIN REPEAT DOMAIN-CONTAINING PROTEIN 39 HOMOLOG-RELATED"/>
    <property type="match status" value="1"/>
</dbReference>
<accession>A0A5M9JBM9</accession>
<dbReference type="Pfam" id="PF06985">
    <property type="entry name" value="HET"/>
    <property type="match status" value="1"/>
</dbReference>
<gene>
    <name evidence="2" type="ORF">EYC84_008760</name>
</gene>
<dbReference type="EMBL" id="VICG01000012">
    <property type="protein sequence ID" value="KAA8566157.1"/>
    <property type="molecule type" value="Genomic_DNA"/>
</dbReference>
<dbReference type="AlphaFoldDB" id="A0A5M9JBM9"/>
<sequence>MILSRRNFDIRLLQNRKLNHQYSSLNVIHHTVIVGPEVSFLYSIGGLKVKLAMASLQTPRYPKKEIRQACMHYLIHNIVPWIVPKMKSVSSRFCHQFPPKEFPPTLWHYVVKLLDASFNMSPSPCLKETPPLKEVLQHWRSDQFRSQERPFKQWLATLIWHPVEELKDYILPYPFEYFALSYTWTDKTPPYFGQEKYNGIRAVAAASGITMREILEEMEEDPENIDKVCGKLSDNLGGYAGIIVDGKPILIGKNLELALRTLREVPDIYQGTRIWVDALCINHGDIDEKNLEVKRMGQIYGKADRVISYLGDEMDRSGSVLEYMNEISQMMNPRRGGPRASLPKKLRMPEMLSDSMAKLFNRAYFNRIWVIQEVVLGGDKGIVICGRRQFSWKSILQSVKVFEGATLNEMGDGTSEDVREGIKKLSLLRHANLDFQCNGAKNRLYFAHNSPWLRIPNVNQSRDSRDSIYGMMYLLPKALSDLINVDYAPHNRFVDVMRTFAEAYIKATKSLQWILYRNYMLFIDDLNWPTWVPNLAQAFSPAHVKWIVDTAYLACPDIPCYFEFGTKDQGGRHLLICKGVQVDVILLATVPVIRETVSRTLEVIKELETSRTTAYAARNDAMIRSPTLERERTESGKVCSTECAEVEASKSVQHPSRDEEVALADIHRYGSVEGLEDALRSCCIRANTELPDNHNTFSCGGLTLKYRAPDRDTSGGSGNIYPCFEIWDTRRLALFTDEKQDDGSMTGESIMEKDFARLFTTRSGYVGATLGKISIGDEVWLVGGCRMPVVLRRNCGADDSHALIGAAYIPGLMKGEGLKEARMGNEDYQKVRIA</sequence>
<organism evidence="2 3">
    <name type="scientific">Monilinia fructicola</name>
    <name type="common">Brown rot fungus</name>
    <name type="synonym">Ciboria fructicola</name>
    <dbReference type="NCBI Taxonomy" id="38448"/>
    <lineage>
        <taxon>Eukaryota</taxon>
        <taxon>Fungi</taxon>
        <taxon>Dikarya</taxon>
        <taxon>Ascomycota</taxon>
        <taxon>Pezizomycotina</taxon>
        <taxon>Leotiomycetes</taxon>
        <taxon>Helotiales</taxon>
        <taxon>Sclerotiniaceae</taxon>
        <taxon>Monilinia</taxon>
    </lineage>
</organism>
<dbReference type="PANTHER" id="PTHR24148:SF64">
    <property type="entry name" value="HETEROKARYON INCOMPATIBILITY DOMAIN-CONTAINING PROTEIN"/>
    <property type="match status" value="1"/>
</dbReference>
<name>A0A5M9JBM9_MONFR</name>
<dbReference type="Proteomes" id="UP000322873">
    <property type="component" value="Unassembled WGS sequence"/>
</dbReference>
<dbReference type="VEuPathDB" id="FungiDB:MFRU_056g00200"/>
<evidence type="ECO:0000259" key="1">
    <source>
        <dbReference type="Pfam" id="PF06985"/>
    </source>
</evidence>
<protein>
    <recommendedName>
        <fullName evidence="1">Heterokaryon incompatibility domain-containing protein</fullName>
    </recommendedName>
</protein>
<evidence type="ECO:0000313" key="2">
    <source>
        <dbReference type="EMBL" id="KAA8566157.1"/>
    </source>
</evidence>